<comment type="caution">
    <text evidence="1">The sequence shown here is derived from an EMBL/GenBank/DDBJ whole genome shotgun (WGS) entry which is preliminary data.</text>
</comment>
<evidence type="ECO:0000313" key="1">
    <source>
        <dbReference type="EMBL" id="MBB5535164.1"/>
    </source>
</evidence>
<reference evidence="1 2" key="1">
    <citation type="submission" date="2020-08" db="EMBL/GenBank/DDBJ databases">
        <title>Genomic Encyclopedia of Type Strains, Phase IV (KMG-V): Genome sequencing to study the core and pangenomes of soil and plant-associated prokaryotes.</title>
        <authorList>
            <person name="Whitman W."/>
        </authorList>
    </citation>
    <scope>NUCLEOTIDE SEQUENCE [LARGE SCALE GENOMIC DNA]</scope>
    <source>
        <strain evidence="1 2">SEMIA 4084</strain>
    </source>
</reference>
<organism evidence="1 2">
    <name type="scientific">Rhizobium giardinii</name>
    <dbReference type="NCBI Taxonomy" id="56731"/>
    <lineage>
        <taxon>Bacteria</taxon>
        <taxon>Pseudomonadati</taxon>
        <taxon>Pseudomonadota</taxon>
        <taxon>Alphaproteobacteria</taxon>
        <taxon>Hyphomicrobiales</taxon>
        <taxon>Rhizobiaceae</taxon>
        <taxon>Rhizobium/Agrobacterium group</taxon>
        <taxon>Rhizobium</taxon>
    </lineage>
</organism>
<evidence type="ECO:0000313" key="2">
    <source>
        <dbReference type="Proteomes" id="UP000585507"/>
    </source>
</evidence>
<name>A0A7W8UAF1_9HYPH</name>
<protein>
    <submittedName>
        <fullName evidence="1">Uncharacterized protein</fullName>
    </submittedName>
</protein>
<proteinExistence type="predicted"/>
<gene>
    <name evidence="1" type="ORF">GGD55_001858</name>
</gene>
<dbReference type="Proteomes" id="UP000585507">
    <property type="component" value="Unassembled WGS sequence"/>
</dbReference>
<sequence length="43" mass="4543">MLLAQDVATVFADGREDNAGHPVLSASGWKSLATALSERRTSL</sequence>
<accession>A0A7W8UAF1</accession>
<dbReference type="EMBL" id="JACHBK010000004">
    <property type="protein sequence ID" value="MBB5535164.1"/>
    <property type="molecule type" value="Genomic_DNA"/>
</dbReference>
<dbReference type="AlphaFoldDB" id="A0A7W8UAF1"/>
<keyword evidence="2" id="KW-1185">Reference proteome</keyword>